<evidence type="ECO:0000313" key="2">
    <source>
        <dbReference type="Proteomes" id="UP001500167"/>
    </source>
</evidence>
<name>A0ABP8A5Y2_9SPHI</name>
<sequence>MRKVVFQNIDEKTKKLMLCQAEGGVYLFGYYSLQDSSADWDHFSYTMEDAMECCFEEYGVNREDWIIIEDQPKNCQQDFIIPTKIKGREDGNPVFGQLQQFIKGQWVDYEIPAKCISFDGLTGDQRLLTTGLVFEYEKALIEDKEKAIKILTALNFERPSIDPIIG</sequence>
<reference evidence="2" key="1">
    <citation type="journal article" date="2019" name="Int. J. Syst. Evol. Microbiol.">
        <title>The Global Catalogue of Microorganisms (GCM) 10K type strain sequencing project: providing services to taxonomists for standard genome sequencing and annotation.</title>
        <authorList>
            <consortium name="The Broad Institute Genomics Platform"/>
            <consortium name="The Broad Institute Genome Sequencing Center for Infectious Disease"/>
            <person name="Wu L."/>
            <person name="Ma J."/>
        </authorList>
    </citation>
    <scope>NUCLEOTIDE SEQUENCE [LARGE SCALE GENOMIC DNA]</scope>
    <source>
        <strain evidence="2">JCM 16722</strain>
    </source>
</reference>
<comment type="caution">
    <text evidence="1">The sequence shown here is derived from an EMBL/GenBank/DDBJ whole genome shotgun (WGS) entry which is preliminary data.</text>
</comment>
<evidence type="ECO:0000313" key="1">
    <source>
        <dbReference type="EMBL" id="GAA4178455.1"/>
    </source>
</evidence>
<accession>A0ABP8A5Y2</accession>
<organism evidence="1 2">
    <name type="scientific">Sphingobacterium ginsenosidimutans</name>
    <dbReference type="NCBI Taxonomy" id="687845"/>
    <lineage>
        <taxon>Bacteria</taxon>
        <taxon>Pseudomonadati</taxon>
        <taxon>Bacteroidota</taxon>
        <taxon>Sphingobacteriia</taxon>
        <taxon>Sphingobacteriales</taxon>
        <taxon>Sphingobacteriaceae</taxon>
        <taxon>Sphingobacterium</taxon>
    </lineage>
</organism>
<proteinExistence type="predicted"/>
<keyword evidence="2" id="KW-1185">Reference proteome</keyword>
<dbReference type="Proteomes" id="UP001500167">
    <property type="component" value="Unassembled WGS sequence"/>
</dbReference>
<gene>
    <name evidence="1" type="ORF">GCM10022218_29170</name>
</gene>
<dbReference type="EMBL" id="BAAAZK010000007">
    <property type="protein sequence ID" value="GAA4178455.1"/>
    <property type="molecule type" value="Genomic_DNA"/>
</dbReference>
<dbReference type="RefSeq" id="WP_346086647.1">
    <property type="nucleotide sequence ID" value="NZ_BAAAZK010000007.1"/>
</dbReference>
<protein>
    <submittedName>
        <fullName evidence="1">Uncharacterized protein</fullName>
    </submittedName>
</protein>